<evidence type="ECO:0000256" key="1">
    <source>
        <dbReference type="ARBA" id="ARBA00009080"/>
    </source>
</evidence>
<evidence type="ECO:0000256" key="2">
    <source>
        <dbReference type="ARBA" id="ARBA00023002"/>
    </source>
</evidence>
<dbReference type="SUPFAM" id="SSF48179">
    <property type="entry name" value="6-phosphogluconate dehydrogenase C-terminal domain-like"/>
    <property type="match status" value="1"/>
</dbReference>
<keyword evidence="2" id="KW-0560">Oxidoreductase</keyword>
<accession>A0ABY6A8R3</accession>
<dbReference type="EMBL" id="CP054475">
    <property type="protein sequence ID" value="UXD87349.1"/>
    <property type="molecule type" value="Genomic_DNA"/>
</dbReference>
<sequence length="292" mass="31813">MATLAFIGLGNMGYPMAGHLANHGHSVRVYNRTPARTAQWLSEYQGEGFDNISHTVRHCDAVILCVGRDDDVRDILTGQHNAIAAMNPGTLIIDHTTTSAHLAEEMASAAKNAGLRFSDAPVSGGQQGAINGQLSLMVGCDSRDYDEIQRLTAAYTRTIERMGEIGSGQKTKMVNQICVAGLIQALAEGLHFAEKAGLDRDKVMSVISQGAAGSWQMSNRHQTMIAGEYQHGFAIDWMRKDLDICLEEAHRSNTELPVTALVNHYYQELQSMGAGRLDTSALLLRLQNKDES</sequence>
<dbReference type="InterPro" id="IPR029154">
    <property type="entry name" value="HIBADH-like_NADP-bd"/>
</dbReference>
<gene>
    <name evidence="6" type="ORF">HUF19_07865</name>
</gene>
<dbReference type="Pfam" id="PF03446">
    <property type="entry name" value="NAD_binding_2"/>
    <property type="match status" value="1"/>
</dbReference>
<dbReference type="SUPFAM" id="SSF51735">
    <property type="entry name" value="NAD(P)-binding Rossmann-fold domains"/>
    <property type="match status" value="1"/>
</dbReference>
<protein>
    <submittedName>
        <fullName evidence="6">NAD(P)-dependent oxidoreductase</fullName>
    </submittedName>
</protein>
<dbReference type="Proteomes" id="UP001065322">
    <property type="component" value="Chromosome"/>
</dbReference>
<organism evidence="6 7">
    <name type="scientific">Thalassolituus hydrocarboniclasticus</name>
    <dbReference type="NCBI Taxonomy" id="2742796"/>
    <lineage>
        <taxon>Bacteria</taxon>
        <taxon>Pseudomonadati</taxon>
        <taxon>Pseudomonadota</taxon>
        <taxon>Gammaproteobacteria</taxon>
        <taxon>Oceanospirillales</taxon>
        <taxon>Oceanospirillaceae</taxon>
        <taxon>Thalassolituus</taxon>
    </lineage>
</organism>
<dbReference type="Pfam" id="PF14833">
    <property type="entry name" value="NAD_binding_11"/>
    <property type="match status" value="1"/>
</dbReference>
<evidence type="ECO:0000313" key="7">
    <source>
        <dbReference type="Proteomes" id="UP001065322"/>
    </source>
</evidence>
<dbReference type="Gene3D" id="3.40.50.720">
    <property type="entry name" value="NAD(P)-binding Rossmann-like Domain"/>
    <property type="match status" value="1"/>
</dbReference>
<dbReference type="PIRSF" id="PIRSF000103">
    <property type="entry name" value="HIBADH"/>
    <property type="match status" value="1"/>
</dbReference>
<comment type="similarity">
    <text evidence="1">Belongs to the HIBADH-related family.</text>
</comment>
<evidence type="ECO:0000313" key="6">
    <source>
        <dbReference type="EMBL" id="UXD87349.1"/>
    </source>
</evidence>
<evidence type="ECO:0000259" key="5">
    <source>
        <dbReference type="Pfam" id="PF14833"/>
    </source>
</evidence>
<feature type="domain" description="3-hydroxyisobutyrate dehydrogenase-like NAD-binding" evidence="5">
    <location>
        <begin position="166"/>
        <end position="283"/>
    </location>
</feature>
<keyword evidence="7" id="KW-1185">Reference proteome</keyword>
<evidence type="ECO:0000259" key="4">
    <source>
        <dbReference type="Pfam" id="PF03446"/>
    </source>
</evidence>
<dbReference type="Gene3D" id="1.10.1040.10">
    <property type="entry name" value="N-(1-d-carboxylethyl)-l-norvaline Dehydrogenase, domain 2"/>
    <property type="match status" value="1"/>
</dbReference>
<keyword evidence="3" id="KW-0520">NAD</keyword>
<reference evidence="7" key="1">
    <citation type="submission" date="2020-06" db="EMBL/GenBank/DDBJ databases">
        <title>Thalassolituus marinus alknpb1M-1, a hydrocarbon-degrading bacterium isolated from the deep-sea overlying water using an in-situ strategy from the South China Sea basin.</title>
        <authorList>
            <person name="Dong C."/>
            <person name="Chen Y."/>
            <person name="Shao Z."/>
        </authorList>
    </citation>
    <scope>NUCLEOTIDE SEQUENCE [LARGE SCALE GENOMIC DNA]</scope>
    <source>
        <strain evidence="7">alknpb1M-1</strain>
    </source>
</reference>
<name>A0ABY6A8R3_9GAMM</name>
<dbReference type="PANTHER" id="PTHR43060:SF15">
    <property type="entry name" value="3-HYDROXYISOBUTYRATE DEHYDROGENASE-LIKE 1, MITOCHONDRIAL-RELATED"/>
    <property type="match status" value="1"/>
</dbReference>
<dbReference type="InterPro" id="IPR002204">
    <property type="entry name" value="3-OH-isobutyrate_DH-rel_CS"/>
</dbReference>
<dbReference type="InterPro" id="IPR015815">
    <property type="entry name" value="HIBADH-related"/>
</dbReference>
<dbReference type="InterPro" id="IPR006115">
    <property type="entry name" value="6PGDH_NADP-bd"/>
</dbReference>
<dbReference type="PROSITE" id="PS00895">
    <property type="entry name" value="3_HYDROXYISOBUT_DH"/>
    <property type="match status" value="1"/>
</dbReference>
<dbReference type="InterPro" id="IPR013328">
    <property type="entry name" value="6PGD_dom2"/>
</dbReference>
<evidence type="ECO:0000256" key="3">
    <source>
        <dbReference type="ARBA" id="ARBA00023027"/>
    </source>
</evidence>
<dbReference type="RefSeq" id="WP_260999270.1">
    <property type="nucleotide sequence ID" value="NZ_CP054475.1"/>
</dbReference>
<dbReference type="InterPro" id="IPR008927">
    <property type="entry name" value="6-PGluconate_DH-like_C_sf"/>
</dbReference>
<dbReference type="InterPro" id="IPR036291">
    <property type="entry name" value="NAD(P)-bd_dom_sf"/>
</dbReference>
<dbReference type="PANTHER" id="PTHR43060">
    <property type="entry name" value="3-HYDROXYISOBUTYRATE DEHYDROGENASE-LIKE 1, MITOCHONDRIAL-RELATED"/>
    <property type="match status" value="1"/>
</dbReference>
<proteinExistence type="inferred from homology"/>
<feature type="domain" description="6-phosphogluconate dehydrogenase NADP-binding" evidence="4">
    <location>
        <begin position="4"/>
        <end position="160"/>
    </location>
</feature>